<keyword evidence="1" id="KW-0805">Transcription regulation</keyword>
<dbReference type="EMBL" id="VDCQ01000106">
    <property type="protein sequence ID" value="TNJ56708.1"/>
    <property type="molecule type" value="Genomic_DNA"/>
</dbReference>
<dbReference type="SUPFAM" id="SSF46689">
    <property type="entry name" value="Homeodomain-like"/>
    <property type="match status" value="1"/>
</dbReference>
<reference evidence="5 6" key="1">
    <citation type="submission" date="2019-05" db="EMBL/GenBank/DDBJ databases">
        <title>We sequenced the genome of Paenibacillus hemerocallicola KCTC 33185 for further insight into its adaptation and study the phylogeny of Paenibacillus.</title>
        <authorList>
            <person name="Narsing Rao M.P."/>
        </authorList>
    </citation>
    <scope>NUCLEOTIDE SEQUENCE [LARGE SCALE GENOMIC DNA]</scope>
    <source>
        <strain evidence="5 6">KCTC 33185</strain>
    </source>
</reference>
<dbReference type="PANTHER" id="PTHR30055">
    <property type="entry name" value="HTH-TYPE TRANSCRIPTIONAL REGULATOR RUTR"/>
    <property type="match status" value="1"/>
</dbReference>
<dbReference type="InterPro" id="IPR009057">
    <property type="entry name" value="Homeodomain-like_sf"/>
</dbReference>
<accession>A0A5C4SVS8</accession>
<keyword evidence="2" id="KW-0238">DNA-binding</keyword>
<name>A0A5C4SVS8_9BACL</name>
<dbReference type="Gene3D" id="1.10.357.10">
    <property type="entry name" value="Tetracycline Repressor, domain 2"/>
    <property type="match status" value="1"/>
</dbReference>
<dbReference type="Pfam" id="PF13305">
    <property type="entry name" value="TetR_C_33"/>
    <property type="match status" value="1"/>
</dbReference>
<dbReference type="InterPro" id="IPR036271">
    <property type="entry name" value="Tet_transcr_reg_TetR-rel_C_sf"/>
</dbReference>
<dbReference type="SUPFAM" id="SSF48498">
    <property type="entry name" value="Tetracyclin repressor-like, C-terminal domain"/>
    <property type="match status" value="1"/>
</dbReference>
<gene>
    <name evidence="5" type="ORF">FE784_38805</name>
</gene>
<evidence type="ECO:0000313" key="5">
    <source>
        <dbReference type="EMBL" id="TNJ56708.1"/>
    </source>
</evidence>
<proteinExistence type="predicted"/>
<dbReference type="GO" id="GO:0000976">
    <property type="term" value="F:transcription cis-regulatory region binding"/>
    <property type="evidence" value="ECO:0007669"/>
    <property type="project" value="TreeGrafter"/>
</dbReference>
<dbReference type="OrthoDB" id="71867at2"/>
<keyword evidence="3" id="KW-0804">Transcription</keyword>
<organism evidence="5 6">
    <name type="scientific">Paenibacillus hemerocallicola</name>
    <dbReference type="NCBI Taxonomy" id="1172614"/>
    <lineage>
        <taxon>Bacteria</taxon>
        <taxon>Bacillati</taxon>
        <taxon>Bacillota</taxon>
        <taxon>Bacilli</taxon>
        <taxon>Bacillales</taxon>
        <taxon>Paenibacillaceae</taxon>
        <taxon>Paenibacillus</taxon>
    </lineage>
</organism>
<dbReference type="InterPro" id="IPR025996">
    <property type="entry name" value="MT1864/Rv1816-like_C"/>
</dbReference>
<dbReference type="GO" id="GO:0003700">
    <property type="term" value="F:DNA-binding transcription factor activity"/>
    <property type="evidence" value="ECO:0007669"/>
    <property type="project" value="TreeGrafter"/>
</dbReference>
<dbReference type="Gene3D" id="1.10.10.60">
    <property type="entry name" value="Homeodomain-like"/>
    <property type="match status" value="1"/>
</dbReference>
<dbReference type="AlphaFoldDB" id="A0A5C4SVS8"/>
<evidence type="ECO:0000256" key="1">
    <source>
        <dbReference type="ARBA" id="ARBA00023015"/>
    </source>
</evidence>
<dbReference type="InterPro" id="IPR050109">
    <property type="entry name" value="HTH-type_TetR-like_transc_reg"/>
</dbReference>
<comment type="caution">
    <text evidence="5">The sequence shown here is derived from an EMBL/GenBank/DDBJ whole genome shotgun (WGS) entry which is preliminary data.</text>
</comment>
<protein>
    <submittedName>
        <fullName evidence="5">TetR/AcrR family transcriptional regulator</fullName>
    </submittedName>
</protein>
<dbReference type="Proteomes" id="UP000307943">
    <property type="component" value="Unassembled WGS sequence"/>
</dbReference>
<evidence type="ECO:0000256" key="2">
    <source>
        <dbReference type="ARBA" id="ARBA00023125"/>
    </source>
</evidence>
<sequence>MPRIGLDLTILLQAAAEIADTQGIEGLSLATLAKKLNVRTPSLYNHVDGLPGLRAKLSVYGLEQLHAKLTDAAVGRSGDDAIRAFGEAYIAFARSRPGLYDLTLRAPDPHAPEVVQAGKKLVDLLVRLMNGYGLENDDALHAIRGLRSVLHGFASLEQKGGFGLPLDLDKSFRLLLDAFLAGIHTIRSKAPVDGGQP</sequence>
<dbReference type="PANTHER" id="PTHR30055:SF239">
    <property type="entry name" value="TRANSCRIPTIONAL REGULATORY PROTEIN"/>
    <property type="match status" value="1"/>
</dbReference>
<keyword evidence="6" id="KW-1185">Reference proteome</keyword>
<feature type="domain" description="HTH-type transcriptional regulator MT1864/Rv1816-like C-terminal" evidence="4">
    <location>
        <begin position="82"/>
        <end position="179"/>
    </location>
</feature>
<evidence type="ECO:0000256" key="3">
    <source>
        <dbReference type="ARBA" id="ARBA00023163"/>
    </source>
</evidence>
<dbReference type="RefSeq" id="WP_139607663.1">
    <property type="nucleotide sequence ID" value="NZ_VDCQ01000106.1"/>
</dbReference>
<evidence type="ECO:0000259" key="4">
    <source>
        <dbReference type="Pfam" id="PF13305"/>
    </source>
</evidence>
<evidence type="ECO:0000313" key="6">
    <source>
        <dbReference type="Proteomes" id="UP000307943"/>
    </source>
</evidence>